<feature type="compositionally biased region" description="Low complexity" evidence="1">
    <location>
        <begin position="403"/>
        <end position="416"/>
    </location>
</feature>
<evidence type="ECO:0000313" key="3">
    <source>
        <dbReference type="EMBL" id="QIX02051.1"/>
    </source>
</evidence>
<evidence type="ECO:0008006" key="5">
    <source>
        <dbReference type="Google" id="ProtNLM"/>
    </source>
</evidence>
<sequence length="952" mass="105232">MFLDPEPRNSHRRQSQSEFQGFIPPLASPIDQRMIRKPLGDRSPNQPITKVFEDEDTKPTVRLVRATPSVASIRKEVFGEPGDKARKEKWKPARSPDLKLELEKDLLASDLQTPQNEVHDVELSIDDSLNSAVSEDLPPWKRRSISSSNFSQATTLKGSENAGSAYAGSQRLSSGTTVRELSTLHDTSLEDLPESAEEAGPLDDTDCSITTYEYEESIAEQQTIKPVLASIKSYESEIPQAETPRPRSRRATWLSELEHISSSPPVERSYGPAIPPRISSKHASVGSFSLIQSAASTPKASPSQASSSSFPLIRAADATPQTTSSTPEVWSASPAQSEASNPTFQDFASSPNFAAYPSSPNFIAYDTSPTRPRSRSHPLRGEPSYESISSRLQGEQTQRRSLAPSASWSSVDPASSHDTLPSLHVPRRRLRMIKGSHSLDLNRQVQESTHPYSRNGFSGNLSTIASESERSRSRTASQQLSHFSLGSGNTADNTLGLSADWTHQRLGSVPVATAGDDEPGDMTLGLYREESAMPEPLFRAPSPPYQVFNKKYDGPLPPLPPMPSLHDEDHDTLAELNPGLKLKRSGYSLRHQRSGTSLRHSTSGSSLRHQRSNSTPVHSRQISITSCSESDRWSTGTSIFPTWAKAFYSGNVAIASMSHISLYSVASPPTREGAQNGTRFERFPSKRYQRSIASPPTTAMSDAEFETPQGKFTIPAIFRPRNRPLRITEADEHGVPRPQVRHVQSTETMDSMAIEPVPLSELVAQARLPSGRPVYGELKDDSEHRPKVPRKYSKQKQWDEMDYPRPMTQDEMAGLNIPMPHLAPTKRSSAHIDAWRPPSFVESIDLIFKSRGHRQILFFLVGFICPFVWMIGAFMPLPPRPGNGSDPEKGSVLDDNLDAAIQQHAAGEAAERWREEKAWRQGLWWRNVNRVMSVVGLFIIGAVIAIAVVATR</sequence>
<feature type="compositionally biased region" description="Basic residues" evidence="1">
    <location>
        <begin position="425"/>
        <end position="434"/>
    </location>
</feature>
<dbReference type="AlphaFoldDB" id="A0A6H0Y556"/>
<feature type="compositionally biased region" description="Polar residues" evidence="1">
    <location>
        <begin position="319"/>
        <end position="348"/>
    </location>
</feature>
<dbReference type="Proteomes" id="UP000503462">
    <property type="component" value="Chromosome 5"/>
</dbReference>
<organism evidence="3 4">
    <name type="scientific">Peltaster fructicola</name>
    <dbReference type="NCBI Taxonomy" id="286661"/>
    <lineage>
        <taxon>Eukaryota</taxon>
        <taxon>Fungi</taxon>
        <taxon>Dikarya</taxon>
        <taxon>Ascomycota</taxon>
        <taxon>Pezizomycotina</taxon>
        <taxon>Dothideomycetes</taxon>
        <taxon>Dothideomycetes incertae sedis</taxon>
        <taxon>Peltaster</taxon>
    </lineage>
</organism>
<evidence type="ECO:0000256" key="1">
    <source>
        <dbReference type="SAM" id="MobiDB-lite"/>
    </source>
</evidence>
<reference evidence="3 4" key="1">
    <citation type="journal article" date="2016" name="Sci. Rep.">
        <title>Peltaster fructicola genome reveals evolution from an invasive phytopathogen to an ectophytic parasite.</title>
        <authorList>
            <person name="Xu C."/>
            <person name="Chen H."/>
            <person name="Gleason M.L."/>
            <person name="Xu J.R."/>
            <person name="Liu H."/>
            <person name="Zhang R."/>
            <person name="Sun G."/>
        </authorList>
    </citation>
    <scope>NUCLEOTIDE SEQUENCE [LARGE SCALE GENOMIC DNA]</scope>
    <source>
        <strain evidence="3 4">LNHT1506</strain>
    </source>
</reference>
<accession>A0A6H0Y556</accession>
<evidence type="ECO:0000313" key="4">
    <source>
        <dbReference type="Proteomes" id="UP000503462"/>
    </source>
</evidence>
<dbReference type="OrthoDB" id="4153178at2759"/>
<name>A0A6H0Y556_9PEZI</name>
<keyword evidence="2" id="KW-0472">Membrane</keyword>
<feature type="region of interest" description="Disordered" evidence="1">
    <location>
        <begin position="1"/>
        <end position="30"/>
    </location>
</feature>
<feature type="region of interest" description="Disordered" evidence="1">
    <location>
        <begin position="579"/>
        <end position="634"/>
    </location>
</feature>
<feature type="region of interest" description="Disordered" evidence="1">
    <location>
        <begin position="364"/>
        <end position="488"/>
    </location>
</feature>
<gene>
    <name evidence="3" type="ORF">AMS68_007568</name>
</gene>
<proteinExistence type="predicted"/>
<evidence type="ECO:0000256" key="2">
    <source>
        <dbReference type="SAM" id="Phobius"/>
    </source>
</evidence>
<keyword evidence="2" id="KW-0812">Transmembrane</keyword>
<feature type="compositionally biased region" description="Polar residues" evidence="1">
    <location>
        <begin position="478"/>
        <end position="488"/>
    </location>
</feature>
<feature type="region of interest" description="Disordered" evidence="1">
    <location>
        <begin position="773"/>
        <end position="797"/>
    </location>
</feature>
<feature type="compositionally biased region" description="Polar residues" evidence="1">
    <location>
        <begin position="439"/>
        <end position="461"/>
    </location>
</feature>
<feature type="compositionally biased region" description="Polar residues" evidence="1">
    <location>
        <begin position="594"/>
        <end position="634"/>
    </location>
</feature>
<protein>
    <recommendedName>
        <fullName evidence="5">Serine-rich protein</fullName>
    </recommendedName>
</protein>
<feature type="compositionally biased region" description="Basic and acidic residues" evidence="1">
    <location>
        <begin position="777"/>
        <end position="786"/>
    </location>
</feature>
<feature type="compositionally biased region" description="Polar residues" evidence="1">
    <location>
        <begin position="386"/>
        <end position="400"/>
    </location>
</feature>
<keyword evidence="2" id="KW-1133">Transmembrane helix</keyword>
<feature type="region of interest" description="Disordered" evidence="1">
    <location>
        <begin position="317"/>
        <end position="348"/>
    </location>
</feature>
<dbReference type="EMBL" id="CP051143">
    <property type="protein sequence ID" value="QIX02051.1"/>
    <property type="molecule type" value="Genomic_DNA"/>
</dbReference>
<feature type="transmembrane region" description="Helical" evidence="2">
    <location>
        <begin position="856"/>
        <end position="877"/>
    </location>
</feature>
<feature type="transmembrane region" description="Helical" evidence="2">
    <location>
        <begin position="931"/>
        <end position="950"/>
    </location>
</feature>
<feature type="region of interest" description="Disordered" evidence="1">
    <location>
        <begin position="159"/>
        <end position="178"/>
    </location>
</feature>
<keyword evidence="4" id="KW-1185">Reference proteome</keyword>